<evidence type="ECO:0000256" key="8">
    <source>
        <dbReference type="ARBA" id="ARBA00022679"/>
    </source>
</evidence>
<dbReference type="Proteomes" id="UP000637720">
    <property type="component" value="Unassembled WGS sequence"/>
</dbReference>
<dbReference type="NCBIfam" id="NF009566">
    <property type="entry name" value="PRK13020.1"/>
    <property type="match status" value="1"/>
</dbReference>
<evidence type="ECO:0000313" key="13">
    <source>
        <dbReference type="EMBL" id="GGJ94394.1"/>
    </source>
</evidence>
<feature type="repeat" description="Lumazine-binding" evidence="11">
    <location>
        <begin position="98"/>
        <end position="194"/>
    </location>
</feature>
<feature type="domain" description="Lumazine-binding" evidence="12">
    <location>
        <begin position="1"/>
        <end position="97"/>
    </location>
</feature>
<dbReference type="FunFam" id="2.40.30.20:FF:000004">
    <property type="entry name" value="Riboflavin synthase, alpha subunit"/>
    <property type="match status" value="1"/>
</dbReference>
<dbReference type="GO" id="GO:0009231">
    <property type="term" value="P:riboflavin biosynthetic process"/>
    <property type="evidence" value="ECO:0007669"/>
    <property type="project" value="UniProtKB-KW"/>
</dbReference>
<protein>
    <recommendedName>
        <fullName evidence="6 10">Riboflavin synthase</fullName>
        <ecNumber evidence="5 10">2.5.1.9</ecNumber>
    </recommendedName>
</protein>
<proteinExistence type="predicted"/>
<evidence type="ECO:0000256" key="9">
    <source>
        <dbReference type="ARBA" id="ARBA00022737"/>
    </source>
</evidence>
<evidence type="ECO:0000313" key="14">
    <source>
        <dbReference type="Proteomes" id="UP000637720"/>
    </source>
</evidence>
<comment type="pathway">
    <text evidence="3">Cofactor biosynthesis; riboflavin biosynthesis; riboflavin from 2-hydroxy-3-oxobutyl phosphate and 5-amino-6-(D-ribitylamino)uracil: step 2/2.</text>
</comment>
<evidence type="ECO:0000256" key="7">
    <source>
        <dbReference type="ARBA" id="ARBA00022619"/>
    </source>
</evidence>
<keyword evidence="14" id="KW-1185">Reference proteome</keyword>
<accession>A0A8J3F8T7</accession>
<evidence type="ECO:0000256" key="3">
    <source>
        <dbReference type="ARBA" id="ARBA00004887"/>
    </source>
</evidence>
<evidence type="ECO:0000256" key="4">
    <source>
        <dbReference type="ARBA" id="ARBA00011233"/>
    </source>
</evidence>
<dbReference type="CDD" id="cd00402">
    <property type="entry name" value="Riboflavin_synthase_like"/>
    <property type="match status" value="1"/>
</dbReference>
<evidence type="ECO:0000256" key="1">
    <source>
        <dbReference type="ARBA" id="ARBA00000968"/>
    </source>
</evidence>
<comment type="subunit">
    <text evidence="4">Homotrimer.</text>
</comment>
<reference evidence="13" key="1">
    <citation type="journal article" date="2014" name="Int. J. Syst. Evol. Microbiol.">
        <title>Complete genome sequence of Corynebacterium casei LMG S-19264T (=DSM 44701T), isolated from a smear-ripened cheese.</title>
        <authorList>
            <consortium name="US DOE Joint Genome Institute (JGI-PGF)"/>
            <person name="Walter F."/>
            <person name="Albersmeier A."/>
            <person name="Kalinowski J."/>
            <person name="Ruckert C."/>
        </authorList>
    </citation>
    <scope>NUCLEOTIDE SEQUENCE</scope>
    <source>
        <strain evidence="13">JCM 14719</strain>
    </source>
</reference>
<dbReference type="GO" id="GO:0004746">
    <property type="term" value="F:riboflavin synthase activity"/>
    <property type="evidence" value="ECO:0007669"/>
    <property type="project" value="UniProtKB-UniRule"/>
</dbReference>
<dbReference type="Gene3D" id="2.40.30.20">
    <property type="match status" value="2"/>
</dbReference>
<organism evidence="13 14">
    <name type="scientific">Calditerricola satsumensis</name>
    <dbReference type="NCBI Taxonomy" id="373054"/>
    <lineage>
        <taxon>Bacteria</taxon>
        <taxon>Bacillati</taxon>
        <taxon>Bacillota</taxon>
        <taxon>Bacilli</taxon>
        <taxon>Bacillales</taxon>
        <taxon>Bacillaceae</taxon>
        <taxon>Calditerricola</taxon>
    </lineage>
</organism>
<comment type="catalytic activity">
    <reaction evidence="1">
        <text>2 6,7-dimethyl-8-(1-D-ribityl)lumazine + H(+) = 5-amino-6-(D-ribitylamino)uracil + riboflavin</text>
        <dbReference type="Rhea" id="RHEA:20772"/>
        <dbReference type="ChEBI" id="CHEBI:15378"/>
        <dbReference type="ChEBI" id="CHEBI:15934"/>
        <dbReference type="ChEBI" id="CHEBI:57986"/>
        <dbReference type="ChEBI" id="CHEBI:58201"/>
        <dbReference type="EC" id="2.5.1.9"/>
    </reaction>
</comment>
<dbReference type="InterPro" id="IPR023366">
    <property type="entry name" value="ATP_synth_asu-like_sf"/>
</dbReference>
<evidence type="ECO:0000256" key="10">
    <source>
        <dbReference type="NCBIfam" id="TIGR00187"/>
    </source>
</evidence>
<dbReference type="NCBIfam" id="NF006767">
    <property type="entry name" value="PRK09289.1"/>
    <property type="match status" value="1"/>
</dbReference>
<dbReference type="EMBL" id="BMOF01000005">
    <property type="protein sequence ID" value="GGJ94394.1"/>
    <property type="molecule type" value="Genomic_DNA"/>
</dbReference>
<dbReference type="AlphaFoldDB" id="A0A8J3F8T7"/>
<dbReference type="EC" id="2.5.1.9" evidence="5 10"/>
<feature type="domain" description="Lumazine-binding" evidence="12">
    <location>
        <begin position="98"/>
        <end position="194"/>
    </location>
</feature>
<dbReference type="PIRSF" id="PIRSF000498">
    <property type="entry name" value="Riboflavin_syn_A"/>
    <property type="match status" value="1"/>
</dbReference>
<dbReference type="PROSITE" id="PS51177">
    <property type="entry name" value="LUMAZINE_BIND"/>
    <property type="match status" value="2"/>
</dbReference>
<name>A0A8J3F8T7_9BACI</name>
<dbReference type="InterPro" id="IPR026017">
    <property type="entry name" value="Lumazine-bd_dom"/>
</dbReference>
<evidence type="ECO:0000256" key="6">
    <source>
        <dbReference type="ARBA" id="ARBA00013950"/>
    </source>
</evidence>
<keyword evidence="7" id="KW-0686">Riboflavin biosynthesis</keyword>
<dbReference type="PANTHER" id="PTHR21098">
    <property type="entry name" value="RIBOFLAVIN SYNTHASE ALPHA CHAIN"/>
    <property type="match status" value="1"/>
</dbReference>
<keyword evidence="8" id="KW-0808">Transferase</keyword>
<dbReference type="InterPro" id="IPR017938">
    <property type="entry name" value="Riboflavin_synthase-like_b-brl"/>
</dbReference>
<dbReference type="NCBIfam" id="TIGR00187">
    <property type="entry name" value="ribE"/>
    <property type="match status" value="1"/>
</dbReference>
<comment type="caution">
    <text evidence="13">The sequence shown here is derived from an EMBL/GenBank/DDBJ whole genome shotgun (WGS) entry which is preliminary data.</text>
</comment>
<evidence type="ECO:0000256" key="2">
    <source>
        <dbReference type="ARBA" id="ARBA00002803"/>
    </source>
</evidence>
<dbReference type="FunFam" id="2.40.30.20:FF:000003">
    <property type="entry name" value="Riboflavin synthase, alpha subunit"/>
    <property type="match status" value="1"/>
</dbReference>
<sequence>MFTGIIEEVGRVRRLSPVGPTSMVLEVEARSVLEDARVGDSIAVNGVCLTVTALGAGTFTADVMPETVKKTSLARLKPGALVNLERAMAAGARFGGHIVTGHVDGVGVIRSRTPRENAVVFAIDVPDDLRRYLIPKGSVAVDGISLTVVDVTETGFTVSIIPHTLANTVLRHLGPGDLVNIECDVIAKYVERFVQRAMGVAPAGGEGADRSAGLTLAKLTENGFA</sequence>
<dbReference type="PANTHER" id="PTHR21098:SF12">
    <property type="entry name" value="RIBOFLAVIN SYNTHASE"/>
    <property type="match status" value="1"/>
</dbReference>
<dbReference type="RefSeq" id="WP_054670536.1">
    <property type="nucleotide sequence ID" value="NZ_BMOF01000005.1"/>
</dbReference>
<evidence type="ECO:0000256" key="5">
    <source>
        <dbReference type="ARBA" id="ARBA00012827"/>
    </source>
</evidence>
<keyword evidence="9" id="KW-0677">Repeat</keyword>
<reference evidence="13" key="2">
    <citation type="submission" date="2020-09" db="EMBL/GenBank/DDBJ databases">
        <authorList>
            <person name="Sun Q."/>
            <person name="Ohkuma M."/>
        </authorList>
    </citation>
    <scope>NUCLEOTIDE SEQUENCE</scope>
    <source>
        <strain evidence="13">JCM 14719</strain>
    </source>
</reference>
<gene>
    <name evidence="13" type="ORF">GCM10007043_05230</name>
</gene>
<dbReference type="InterPro" id="IPR001783">
    <property type="entry name" value="Lumazine-bd"/>
</dbReference>
<dbReference type="Pfam" id="PF00677">
    <property type="entry name" value="Lum_binding"/>
    <property type="match status" value="2"/>
</dbReference>
<evidence type="ECO:0000259" key="12">
    <source>
        <dbReference type="PROSITE" id="PS51177"/>
    </source>
</evidence>
<dbReference type="SUPFAM" id="SSF63380">
    <property type="entry name" value="Riboflavin synthase domain-like"/>
    <property type="match status" value="2"/>
</dbReference>
<evidence type="ECO:0000256" key="11">
    <source>
        <dbReference type="PROSITE-ProRule" id="PRU00524"/>
    </source>
</evidence>
<comment type="function">
    <text evidence="2">Catalyzes the dismutation of two molecules of 6,7-dimethyl-8-ribityllumazine, resulting in the formation of riboflavin and 5-amino-6-(D-ribitylamino)uracil.</text>
</comment>
<feature type="repeat" description="Lumazine-binding" evidence="11">
    <location>
        <begin position="1"/>
        <end position="97"/>
    </location>
</feature>